<keyword evidence="6 9" id="KW-0648">Protein biosynthesis</keyword>
<organism evidence="12 13">
    <name type="scientific">Thermogutta terrifontis</name>
    <dbReference type="NCBI Taxonomy" id="1331910"/>
    <lineage>
        <taxon>Bacteria</taxon>
        <taxon>Pseudomonadati</taxon>
        <taxon>Planctomycetota</taxon>
        <taxon>Planctomycetia</taxon>
        <taxon>Pirellulales</taxon>
        <taxon>Thermoguttaceae</taxon>
        <taxon>Thermogutta</taxon>
    </lineage>
</organism>
<dbReference type="EMBL" id="CP018477">
    <property type="protein sequence ID" value="ASV72670.1"/>
    <property type="molecule type" value="Genomic_DNA"/>
</dbReference>
<comment type="subunit">
    <text evidence="2 9">Homodimer.</text>
</comment>
<feature type="binding site" evidence="10">
    <location>
        <position position="147"/>
    </location>
    <ligand>
        <name>L-histidine</name>
        <dbReference type="ChEBI" id="CHEBI:57595"/>
    </ligand>
</feature>
<dbReference type="KEGG" id="ttf:THTE_0068"/>
<feature type="binding site" evidence="10">
    <location>
        <position position="129"/>
    </location>
    <ligand>
        <name>L-histidine</name>
        <dbReference type="ChEBI" id="CHEBI:57595"/>
    </ligand>
</feature>
<dbReference type="Pfam" id="PF13393">
    <property type="entry name" value="tRNA-synt_His"/>
    <property type="match status" value="1"/>
</dbReference>
<evidence type="ECO:0000256" key="7">
    <source>
        <dbReference type="ARBA" id="ARBA00023146"/>
    </source>
</evidence>
<dbReference type="SUPFAM" id="SSF52954">
    <property type="entry name" value="Class II aaRS ABD-related"/>
    <property type="match status" value="1"/>
</dbReference>
<keyword evidence="13" id="KW-1185">Reference proteome</keyword>
<keyword evidence="7 9" id="KW-0030">Aminoacyl-tRNA synthetase</keyword>
<evidence type="ECO:0000313" key="12">
    <source>
        <dbReference type="EMBL" id="ASV72670.1"/>
    </source>
</evidence>
<dbReference type="CDD" id="cd00859">
    <property type="entry name" value="HisRS_anticodon"/>
    <property type="match status" value="1"/>
</dbReference>
<evidence type="ECO:0000256" key="5">
    <source>
        <dbReference type="ARBA" id="ARBA00022840"/>
    </source>
</evidence>
<dbReference type="Gene3D" id="3.30.930.10">
    <property type="entry name" value="Bira Bifunctional Protein, Domain 2"/>
    <property type="match status" value="1"/>
</dbReference>
<dbReference type="NCBIfam" id="TIGR00442">
    <property type="entry name" value="hisS"/>
    <property type="match status" value="1"/>
</dbReference>
<dbReference type="GO" id="GO:0005524">
    <property type="term" value="F:ATP binding"/>
    <property type="evidence" value="ECO:0007669"/>
    <property type="project" value="UniProtKB-UniRule"/>
</dbReference>
<dbReference type="InterPro" id="IPR004516">
    <property type="entry name" value="HisRS/HisZ"/>
</dbReference>
<sequence>MPGGLHRAFLLWGFTTMAEKLIPPRTLKGFRDYLPQVMIPRERIMEIARRVYRSYGFAPIDTPALEYLEILAGKGGEETDKQMYRFQDHGGRWVALRFDLTVPVARFTAQHLNELGIPFKRYHIAPVWRGENTQRGRYREFVQCDFDTIGTRSLTADIETTLVIHDLLRAIGFQEFVIRINNRKLLNGLLERQGLADRAAGVLRALDKWGKIGTEGVKQELEQIVGLTPDQATAVLELTQIHGDHDEVLSQAEKLVQGSAVGEEGVHELREVLRGAAAGGVAPTYLVLDLAIARGLDYYTGTIYETYLTALPGIGSVCSGGRYDNLAELFTTQSLPGVGASLGLDRLLAAMEELGMLEAVSTPAPILLVFFDPGRRDDYLRLAAQLRSAGFNVEFYPEPKKISQQLKYADRRGHRVALVIGESEFEKQVCQVKDLRAGAQKEVPLELKALTEAISEILAR</sequence>
<dbReference type="Pfam" id="PF03129">
    <property type="entry name" value="HGTP_anticodon"/>
    <property type="match status" value="1"/>
</dbReference>
<accession>A0A286R9P4</accession>
<gene>
    <name evidence="9" type="primary">hisS</name>
    <name evidence="12" type="ORF">THTE_0068</name>
</gene>
<feature type="binding site" evidence="10">
    <location>
        <begin position="99"/>
        <end position="101"/>
    </location>
    <ligand>
        <name>L-histidine</name>
        <dbReference type="ChEBI" id="CHEBI:57595"/>
    </ligand>
</feature>
<comment type="similarity">
    <text evidence="1 9">Belongs to the class-II aminoacyl-tRNA synthetase family.</text>
</comment>
<reference evidence="12 13" key="1">
    <citation type="journal article" name="Front. Microbiol.">
        <title>Sugar Metabolism of the First Thermophilic Planctomycete Thermogutta terrifontis: Comparative Genomic and Transcriptomic Approaches.</title>
        <authorList>
            <person name="Elcheninov A.G."/>
            <person name="Menzel P."/>
            <person name="Gudbergsdottir S.R."/>
            <person name="Slesarev A.I."/>
            <person name="Kadnikov V.V."/>
            <person name="Krogh A."/>
            <person name="Bonch-Osmolovskaya E.A."/>
            <person name="Peng X."/>
            <person name="Kublanov I.V."/>
        </authorList>
    </citation>
    <scope>NUCLEOTIDE SEQUENCE [LARGE SCALE GENOMIC DNA]</scope>
    <source>
        <strain evidence="12 13">R1</strain>
    </source>
</reference>
<evidence type="ECO:0000256" key="8">
    <source>
        <dbReference type="ARBA" id="ARBA00047639"/>
    </source>
</evidence>
<evidence type="ECO:0000256" key="4">
    <source>
        <dbReference type="ARBA" id="ARBA00022741"/>
    </source>
</evidence>
<name>A0A286R9P4_9BACT</name>
<evidence type="ECO:0000313" key="13">
    <source>
        <dbReference type="Proteomes" id="UP000215086"/>
    </source>
</evidence>
<dbReference type="SUPFAM" id="SSF55681">
    <property type="entry name" value="Class II aaRS and biotin synthetases"/>
    <property type="match status" value="1"/>
</dbReference>
<evidence type="ECO:0000256" key="2">
    <source>
        <dbReference type="ARBA" id="ARBA00011738"/>
    </source>
</evidence>
<dbReference type="InterPro" id="IPR015807">
    <property type="entry name" value="His-tRNA-ligase"/>
</dbReference>
<dbReference type="PANTHER" id="PTHR11476">
    <property type="entry name" value="HISTIDYL-TRNA SYNTHETASE"/>
    <property type="match status" value="1"/>
</dbReference>
<dbReference type="InterPro" id="IPR045864">
    <property type="entry name" value="aa-tRNA-synth_II/BPL/LPL"/>
</dbReference>
<evidence type="ECO:0000256" key="6">
    <source>
        <dbReference type="ARBA" id="ARBA00022917"/>
    </source>
</evidence>
<feature type="domain" description="Aminoacyl-transfer RNA synthetases class-II family profile" evidence="11">
    <location>
        <begin position="41"/>
        <end position="363"/>
    </location>
</feature>
<feature type="binding site" evidence="10">
    <location>
        <position position="143"/>
    </location>
    <ligand>
        <name>L-histidine</name>
        <dbReference type="ChEBI" id="CHEBI:57595"/>
    </ligand>
</feature>
<dbReference type="PROSITE" id="PS50862">
    <property type="entry name" value="AA_TRNA_LIGASE_II"/>
    <property type="match status" value="1"/>
</dbReference>
<protein>
    <recommendedName>
        <fullName evidence="9">Histidine--tRNA ligase</fullName>
        <ecNumber evidence="9">6.1.1.21</ecNumber>
    </recommendedName>
    <alternativeName>
        <fullName evidence="9">Histidyl-tRNA synthetase</fullName>
        <shortName evidence="9">HisRS</shortName>
    </alternativeName>
</protein>
<dbReference type="Proteomes" id="UP000215086">
    <property type="component" value="Chromosome"/>
</dbReference>
<dbReference type="InterPro" id="IPR033656">
    <property type="entry name" value="HisRS_anticodon"/>
</dbReference>
<dbReference type="GO" id="GO:0005737">
    <property type="term" value="C:cytoplasm"/>
    <property type="evidence" value="ECO:0007669"/>
    <property type="project" value="UniProtKB-SubCell"/>
</dbReference>
<dbReference type="Gene3D" id="3.40.50.800">
    <property type="entry name" value="Anticodon-binding domain"/>
    <property type="match status" value="1"/>
</dbReference>
<dbReference type="GO" id="GO:0006427">
    <property type="term" value="P:histidyl-tRNA aminoacylation"/>
    <property type="evidence" value="ECO:0007669"/>
    <property type="project" value="UniProtKB-UniRule"/>
</dbReference>
<comment type="subcellular location">
    <subcellularLocation>
        <location evidence="9">Cytoplasm</location>
    </subcellularLocation>
</comment>
<comment type="catalytic activity">
    <reaction evidence="8 9">
        <text>tRNA(His) + L-histidine + ATP = L-histidyl-tRNA(His) + AMP + diphosphate + H(+)</text>
        <dbReference type="Rhea" id="RHEA:17313"/>
        <dbReference type="Rhea" id="RHEA-COMP:9665"/>
        <dbReference type="Rhea" id="RHEA-COMP:9689"/>
        <dbReference type="ChEBI" id="CHEBI:15378"/>
        <dbReference type="ChEBI" id="CHEBI:30616"/>
        <dbReference type="ChEBI" id="CHEBI:33019"/>
        <dbReference type="ChEBI" id="CHEBI:57595"/>
        <dbReference type="ChEBI" id="CHEBI:78442"/>
        <dbReference type="ChEBI" id="CHEBI:78527"/>
        <dbReference type="ChEBI" id="CHEBI:456215"/>
        <dbReference type="EC" id="6.1.1.21"/>
    </reaction>
</comment>
<dbReference type="InterPro" id="IPR036621">
    <property type="entry name" value="Anticodon-bd_dom_sf"/>
</dbReference>
<proteinExistence type="inferred from homology"/>
<evidence type="ECO:0000256" key="10">
    <source>
        <dbReference type="PIRSR" id="PIRSR001549-1"/>
    </source>
</evidence>
<feature type="binding site" evidence="10">
    <location>
        <begin position="298"/>
        <end position="299"/>
    </location>
    <ligand>
        <name>L-histidine</name>
        <dbReference type="ChEBI" id="CHEBI:57595"/>
    </ligand>
</feature>
<evidence type="ECO:0000259" key="11">
    <source>
        <dbReference type="PROSITE" id="PS50862"/>
    </source>
</evidence>
<dbReference type="HAMAP" id="MF_00127">
    <property type="entry name" value="His_tRNA_synth"/>
    <property type="match status" value="1"/>
</dbReference>
<evidence type="ECO:0000256" key="3">
    <source>
        <dbReference type="ARBA" id="ARBA00022598"/>
    </source>
</evidence>
<dbReference type="InterPro" id="IPR006195">
    <property type="entry name" value="aa-tRNA-synth_II"/>
</dbReference>
<evidence type="ECO:0000256" key="1">
    <source>
        <dbReference type="ARBA" id="ARBA00008226"/>
    </source>
</evidence>
<keyword evidence="3 9" id="KW-0436">Ligase</keyword>
<keyword evidence="9" id="KW-0963">Cytoplasm</keyword>
<dbReference type="InterPro" id="IPR041715">
    <property type="entry name" value="HisRS-like_core"/>
</dbReference>
<evidence type="ECO:0000256" key="9">
    <source>
        <dbReference type="HAMAP-Rule" id="MF_00127"/>
    </source>
</evidence>
<dbReference type="CDD" id="cd00773">
    <property type="entry name" value="HisRS-like_core"/>
    <property type="match status" value="1"/>
</dbReference>
<dbReference type="PANTHER" id="PTHR11476:SF7">
    <property type="entry name" value="HISTIDINE--TRNA LIGASE"/>
    <property type="match status" value="1"/>
</dbReference>
<keyword evidence="5 9" id="KW-0067">ATP-binding</keyword>
<dbReference type="EC" id="6.1.1.21" evidence="9"/>
<dbReference type="AlphaFoldDB" id="A0A286R9P4"/>
<dbReference type="PIRSF" id="PIRSF001549">
    <property type="entry name" value="His-tRNA_synth"/>
    <property type="match status" value="1"/>
</dbReference>
<keyword evidence="4 9" id="KW-0547">Nucleotide-binding</keyword>
<dbReference type="GO" id="GO:0004821">
    <property type="term" value="F:histidine-tRNA ligase activity"/>
    <property type="evidence" value="ECO:0007669"/>
    <property type="project" value="UniProtKB-UniRule"/>
</dbReference>
<feature type="binding site" evidence="10">
    <location>
        <position position="294"/>
    </location>
    <ligand>
        <name>L-histidine</name>
        <dbReference type="ChEBI" id="CHEBI:57595"/>
    </ligand>
</feature>
<dbReference type="InterPro" id="IPR004154">
    <property type="entry name" value="Anticodon-bd"/>
</dbReference>